<organism evidence="1 2">
    <name type="scientific">Euplotes crassus</name>
    <dbReference type="NCBI Taxonomy" id="5936"/>
    <lineage>
        <taxon>Eukaryota</taxon>
        <taxon>Sar</taxon>
        <taxon>Alveolata</taxon>
        <taxon>Ciliophora</taxon>
        <taxon>Intramacronucleata</taxon>
        <taxon>Spirotrichea</taxon>
        <taxon>Hypotrichia</taxon>
        <taxon>Euplotida</taxon>
        <taxon>Euplotidae</taxon>
        <taxon>Moneuplotes</taxon>
    </lineage>
</organism>
<keyword evidence="2" id="KW-1185">Reference proteome</keyword>
<protein>
    <submittedName>
        <fullName evidence="1">Uncharacterized protein</fullName>
    </submittedName>
</protein>
<dbReference type="AlphaFoldDB" id="A0AAD1UFQ7"/>
<evidence type="ECO:0000313" key="2">
    <source>
        <dbReference type="Proteomes" id="UP001295684"/>
    </source>
</evidence>
<accession>A0AAD1UFQ7</accession>
<reference evidence="1" key="1">
    <citation type="submission" date="2023-07" db="EMBL/GenBank/DDBJ databases">
        <authorList>
            <consortium name="AG Swart"/>
            <person name="Singh M."/>
            <person name="Singh A."/>
            <person name="Seah K."/>
            <person name="Emmerich C."/>
        </authorList>
    </citation>
    <scope>NUCLEOTIDE SEQUENCE</scope>
    <source>
        <strain evidence="1">DP1</strain>
    </source>
</reference>
<proteinExistence type="predicted"/>
<gene>
    <name evidence="1" type="ORF">ECRASSUSDP1_LOCUS9253</name>
</gene>
<sequence length="97" mass="11441">MGYRFQTDISVRFISKFGSDLNRLMEQIFNFILKTFPSRVVCCCSYLACVDILMLMLNLTTSFCVNSAFFTKRERICFYKVFMPFINLKRRVCDAIV</sequence>
<dbReference type="Proteomes" id="UP001295684">
    <property type="component" value="Unassembled WGS sequence"/>
</dbReference>
<dbReference type="EMBL" id="CAMPGE010009090">
    <property type="protein sequence ID" value="CAI2367964.1"/>
    <property type="molecule type" value="Genomic_DNA"/>
</dbReference>
<evidence type="ECO:0000313" key="1">
    <source>
        <dbReference type="EMBL" id="CAI2367964.1"/>
    </source>
</evidence>
<comment type="caution">
    <text evidence="1">The sequence shown here is derived from an EMBL/GenBank/DDBJ whole genome shotgun (WGS) entry which is preliminary data.</text>
</comment>
<name>A0AAD1UFQ7_EUPCR</name>